<feature type="transmembrane region" description="Helical" evidence="13">
    <location>
        <begin position="444"/>
        <end position="468"/>
    </location>
</feature>
<keyword evidence="3" id="KW-0633">Potassium transport</keyword>
<dbReference type="GO" id="GO:0034702">
    <property type="term" value="C:monoatomic ion channel complex"/>
    <property type="evidence" value="ECO:0007669"/>
    <property type="project" value="UniProtKB-KW"/>
</dbReference>
<keyword evidence="2" id="KW-0813">Transport</keyword>
<gene>
    <name evidence="15" type="ORF">Ae201684_002532</name>
</gene>
<evidence type="ECO:0000256" key="8">
    <source>
        <dbReference type="ARBA" id="ARBA00022989"/>
    </source>
</evidence>
<evidence type="ECO:0000256" key="11">
    <source>
        <dbReference type="ARBA" id="ARBA00023303"/>
    </source>
</evidence>
<keyword evidence="5" id="KW-0631">Potassium channel</keyword>
<evidence type="ECO:0000256" key="13">
    <source>
        <dbReference type="SAM" id="Phobius"/>
    </source>
</evidence>
<dbReference type="GO" id="GO:0005249">
    <property type="term" value="F:voltage-gated potassium channel activity"/>
    <property type="evidence" value="ECO:0007669"/>
    <property type="project" value="InterPro"/>
</dbReference>
<feature type="transmembrane region" description="Helical" evidence="13">
    <location>
        <begin position="1112"/>
        <end position="1131"/>
    </location>
</feature>
<dbReference type="PROSITE" id="PS50042">
    <property type="entry name" value="CNMP_BINDING_3"/>
    <property type="match status" value="2"/>
</dbReference>
<evidence type="ECO:0000313" key="15">
    <source>
        <dbReference type="EMBL" id="KAF0742430.1"/>
    </source>
</evidence>
<feature type="transmembrane region" description="Helical" evidence="13">
    <location>
        <begin position="1243"/>
        <end position="1260"/>
    </location>
</feature>
<dbReference type="Proteomes" id="UP000481153">
    <property type="component" value="Unassembled WGS sequence"/>
</dbReference>
<feature type="domain" description="Cyclic nucleotide-binding" evidence="14">
    <location>
        <begin position="546"/>
        <end position="662"/>
    </location>
</feature>
<organism evidence="15 16">
    <name type="scientific">Aphanomyces euteiches</name>
    <dbReference type="NCBI Taxonomy" id="100861"/>
    <lineage>
        <taxon>Eukaryota</taxon>
        <taxon>Sar</taxon>
        <taxon>Stramenopiles</taxon>
        <taxon>Oomycota</taxon>
        <taxon>Saprolegniomycetes</taxon>
        <taxon>Saprolegniales</taxon>
        <taxon>Verrucalvaceae</taxon>
        <taxon>Aphanomyces</taxon>
    </lineage>
</organism>
<dbReference type="InterPro" id="IPR018488">
    <property type="entry name" value="cNMP-bd_CS"/>
</dbReference>
<evidence type="ECO:0000259" key="14">
    <source>
        <dbReference type="PROSITE" id="PS50042"/>
    </source>
</evidence>
<feature type="compositionally biased region" description="Polar residues" evidence="12">
    <location>
        <begin position="1532"/>
        <end position="1543"/>
    </location>
</feature>
<sequence>MAFGSFRRTDSIRSDAAKAVTDTPKDGQEEPPPSPDPDDVDDDADDNADNMTDNEDDALTHITSQLMMTEVEESEEQAVSAYMTRQAQRAEVTGLSPMEEMRLAHGELAAKVAKKRHIEELPPSRIQQIHFPNVPIKKVLKRMHTSIAGRSFRNAPTVVCEAEVKRITQELASNMDNMTAEQAINFVQSVEQRENIIKMRVDGYDTKHIPWYLVSPTSKFRVRWDILCVFLVMYNCYYIPLLLAFGASSNAAATFAKLDNLQFLTDVVYILDVFFNFFSAFESRGRIETRWTQIVKEYTKTWFLVDAVSAMPYEAFSMMHEDSRSGFDDDAAESTKYLRILKLCRLVGLPHILNRVEYALLIKSTQSGILKFFLLVCLTSHWSSCFFFFLSNGVPGGWVSKQGLEHKTLFDQYVNSFYWSIMTMTTVGYGDVTGQNTSERGFSIVAMVVGAWIFAYGITNVVAAVANLNPNDTVFQRKMDGINAFMERRDLPMELRTEIREFFFNARLSTENKLKNESKILSELSALLRSKIALAINDSVLNKMPFFEGADHNFLMELALSMKMVCFPPHEEVVIEGEIGQEMFFIFRGAVEVVKDNIQLAVLGEQQYFGEMAIMNTNSMRLATVRTLCFCELRMLTRQKFLLALAHYPNMRQRIAKIIHRRKAMNNQEMARRRSNDLSPVVKRNRKESTTPMENLVASIVQSHHRASDPLRGHKESDIFAVDDNEKIVGSTMDRISQMDVQSKPAASQDSMLRIIQALLEQQEVLAAEMSKLEARIHSTECNCCRFMHNIEQLYYFQDAMRRPRVLTKASPRGSDGRTYGGQEEALYRAVPLPATSEEDHHEGSSILKPFKDEDDESSAEERKIMQGMMDANSRPTKPHMLSAYMARQTKGAHVVGLSPIEEMKLAQGEFQAKAATKLVNKATRLSGLQSLASSLHAAGLRKQASPPRKKSMAEKLIATLNAGGQRGSASVVEPLPEEDLRKITTTMNKNVEAMTPEQALNFVEDAAKTETMIRQKDEELRARKLPWYLIHPMGKFRLRWDVASLALLIYTAVFLPLEMAFSMHLDMDTLGYLDVFLDSYFIVDLVVCCLSTYEVRGAVERRLSHILRTYFYSWFCIDLLASFPFSIVAVHDLSINPKYRLIKLVRLSRLPRILNRLEYTLLVRSTIGSLLKFFILVMMTSHFLSCGFFYMSYGDPDGWVAKVGFNDRPLSDRYVTCFYWSIMTMTTVGYGDVTAQTTAERFWSIFAMVNGAWIFAYGITNVVTMVSNLDVSGKQFQLKMDYVNKYMEVRDLPLPLRAEIREFFFNTRLTVDNKLKNESKILGELSALLRSKIALAINDSVLNKMPFFEGADHNFLLELALSMKMVCLPPHEEVIMEGEVGEEMFFIFRGAVEVIQGGVQVAVLGEKQYFGEMAILNQDCLRRATVMTLCFCELRMLTREKFLLALTHYPNMRHRIAKIVHRRNQSKSTRDLLAENNRKRSTILEKMAATILLQAPPPLRQQASAPPILEKTCEEASPPPSRTSTDPSLKPMSSSPTDQFSYPETTMNRISQLSFNGVLEAAAMPRGSAEQQIISLADSQEVLAHHIVKLDEKWDMLQDRLLQMEHELAYYRSKYGPAFLSQPGSKSSHCVMAADETQRRSELEIGDDGSQLNHLTHEQRGVD</sequence>
<evidence type="ECO:0000256" key="5">
    <source>
        <dbReference type="ARBA" id="ARBA00022826"/>
    </source>
</evidence>
<feature type="transmembrane region" description="Helical" evidence="13">
    <location>
        <begin position="372"/>
        <end position="390"/>
    </location>
</feature>
<dbReference type="SUPFAM" id="SSF81324">
    <property type="entry name" value="Voltage-gated potassium channels"/>
    <property type="match status" value="2"/>
</dbReference>
<dbReference type="InterPro" id="IPR050818">
    <property type="entry name" value="KCNH_animal-type"/>
</dbReference>
<evidence type="ECO:0000256" key="4">
    <source>
        <dbReference type="ARBA" id="ARBA00022692"/>
    </source>
</evidence>
<evidence type="ECO:0000256" key="10">
    <source>
        <dbReference type="ARBA" id="ARBA00023136"/>
    </source>
</evidence>
<dbReference type="InterPro" id="IPR018490">
    <property type="entry name" value="cNMP-bd_dom_sf"/>
</dbReference>
<keyword evidence="7" id="KW-0630">Potassium</keyword>
<proteinExistence type="predicted"/>
<feature type="transmembrane region" description="Helical" evidence="13">
    <location>
        <begin position="261"/>
        <end position="281"/>
    </location>
</feature>
<keyword evidence="9" id="KW-0406">Ion transport</keyword>
<evidence type="ECO:0000256" key="3">
    <source>
        <dbReference type="ARBA" id="ARBA00022538"/>
    </source>
</evidence>
<dbReference type="PROSITE" id="PS00888">
    <property type="entry name" value="CNMP_BINDING_1"/>
    <property type="match status" value="2"/>
</dbReference>
<name>A0A6G0XQ63_9STRA</name>
<feature type="region of interest" description="Disordered" evidence="12">
    <location>
        <begin position="1513"/>
        <end position="1543"/>
    </location>
</feature>
<protein>
    <recommendedName>
        <fullName evidence="14">Cyclic nucleotide-binding domain-containing protein</fullName>
    </recommendedName>
</protein>
<dbReference type="Pfam" id="PF00520">
    <property type="entry name" value="Ion_trans"/>
    <property type="match status" value="2"/>
</dbReference>
<feature type="compositionally biased region" description="Basic and acidic residues" evidence="12">
    <location>
        <begin position="7"/>
        <end position="16"/>
    </location>
</feature>
<evidence type="ECO:0000256" key="7">
    <source>
        <dbReference type="ARBA" id="ARBA00022958"/>
    </source>
</evidence>
<dbReference type="InterPro" id="IPR000595">
    <property type="entry name" value="cNMP-bd_dom"/>
</dbReference>
<dbReference type="VEuPathDB" id="FungiDB:AeMF1_002393"/>
<dbReference type="Gene3D" id="1.10.287.70">
    <property type="match status" value="2"/>
</dbReference>
<dbReference type="PRINTS" id="PR01463">
    <property type="entry name" value="EAGCHANLFMLY"/>
</dbReference>
<dbReference type="CDD" id="cd00038">
    <property type="entry name" value="CAP_ED"/>
    <property type="match status" value="2"/>
</dbReference>
<dbReference type="InterPro" id="IPR003938">
    <property type="entry name" value="K_chnl_volt-dep_EAG/ELK/ERG"/>
</dbReference>
<feature type="transmembrane region" description="Helical" evidence="13">
    <location>
        <begin position="1039"/>
        <end position="1058"/>
    </location>
</feature>
<dbReference type="Gene3D" id="2.60.120.10">
    <property type="entry name" value="Jelly Rolls"/>
    <property type="match status" value="2"/>
</dbReference>
<accession>A0A6G0XQ63</accession>
<evidence type="ECO:0000256" key="2">
    <source>
        <dbReference type="ARBA" id="ARBA00022448"/>
    </source>
</evidence>
<dbReference type="SUPFAM" id="SSF51206">
    <property type="entry name" value="cAMP-binding domain-like"/>
    <property type="match status" value="2"/>
</dbReference>
<dbReference type="PANTHER" id="PTHR10217:SF435">
    <property type="entry name" value="POTASSIUM VOLTAGE-GATED CHANNEL PROTEIN EAG"/>
    <property type="match status" value="1"/>
</dbReference>
<dbReference type="SMART" id="SM00100">
    <property type="entry name" value="cNMP"/>
    <property type="match status" value="2"/>
</dbReference>
<evidence type="ECO:0000313" key="16">
    <source>
        <dbReference type="Proteomes" id="UP000481153"/>
    </source>
</evidence>
<feature type="compositionally biased region" description="Acidic residues" evidence="12">
    <location>
        <begin position="36"/>
        <end position="55"/>
    </location>
</feature>
<keyword evidence="4 13" id="KW-0812">Transmembrane</keyword>
<evidence type="ECO:0000256" key="9">
    <source>
        <dbReference type="ARBA" id="ARBA00023065"/>
    </source>
</evidence>
<feature type="transmembrane region" description="Helical" evidence="13">
    <location>
        <begin position="1174"/>
        <end position="1194"/>
    </location>
</feature>
<feature type="region of interest" description="Disordered" evidence="12">
    <location>
        <begin position="1"/>
        <end position="55"/>
    </location>
</feature>
<dbReference type="GO" id="GO:0042391">
    <property type="term" value="P:regulation of membrane potential"/>
    <property type="evidence" value="ECO:0007669"/>
    <property type="project" value="TreeGrafter"/>
</dbReference>
<evidence type="ECO:0000256" key="6">
    <source>
        <dbReference type="ARBA" id="ARBA00022882"/>
    </source>
</evidence>
<evidence type="ECO:0000256" key="12">
    <source>
        <dbReference type="SAM" id="MobiDB-lite"/>
    </source>
</evidence>
<keyword evidence="16" id="KW-1185">Reference proteome</keyword>
<keyword evidence="11" id="KW-0407">Ion channel</keyword>
<reference evidence="15 16" key="1">
    <citation type="submission" date="2019-07" db="EMBL/GenBank/DDBJ databases">
        <title>Genomics analysis of Aphanomyces spp. identifies a new class of oomycete effector associated with host adaptation.</title>
        <authorList>
            <person name="Gaulin E."/>
        </authorList>
    </citation>
    <scope>NUCLEOTIDE SEQUENCE [LARGE SCALE GENOMIC DNA]</scope>
    <source>
        <strain evidence="15 16">ATCC 201684</strain>
    </source>
</reference>
<dbReference type="EMBL" id="VJMJ01000027">
    <property type="protein sequence ID" value="KAF0742430.1"/>
    <property type="molecule type" value="Genomic_DNA"/>
</dbReference>
<dbReference type="Gene3D" id="1.10.287.630">
    <property type="entry name" value="Helix hairpin bin"/>
    <property type="match status" value="2"/>
</dbReference>
<dbReference type="GO" id="GO:0005886">
    <property type="term" value="C:plasma membrane"/>
    <property type="evidence" value="ECO:0007669"/>
    <property type="project" value="TreeGrafter"/>
</dbReference>
<feature type="region of interest" description="Disordered" evidence="12">
    <location>
        <begin position="834"/>
        <end position="860"/>
    </location>
</feature>
<comment type="caution">
    <text evidence="15">The sequence shown here is derived from an EMBL/GenBank/DDBJ whole genome shotgun (WGS) entry which is preliminary data.</text>
</comment>
<feature type="transmembrane region" description="Helical" evidence="13">
    <location>
        <begin position="226"/>
        <end position="249"/>
    </location>
</feature>
<keyword evidence="8 13" id="KW-1133">Transmembrane helix</keyword>
<dbReference type="Pfam" id="PF00027">
    <property type="entry name" value="cNMP_binding"/>
    <property type="match status" value="2"/>
</dbReference>
<dbReference type="InterPro" id="IPR005821">
    <property type="entry name" value="Ion_trans_dom"/>
</dbReference>
<keyword evidence="10 13" id="KW-0472">Membrane</keyword>
<dbReference type="InterPro" id="IPR014710">
    <property type="entry name" value="RmlC-like_jellyroll"/>
</dbReference>
<feature type="domain" description="Cyclic nucleotide-binding" evidence="14">
    <location>
        <begin position="1348"/>
        <end position="1464"/>
    </location>
</feature>
<comment type="subcellular location">
    <subcellularLocation>
        <location evidence="1">Membrane</location>
        <topology evidence="1">Multi-pass membrane protein</topology>
    </subcellularLocation>
</comment>
<evidence type="ECO:0000256" key="1">
    <source>
        <dbReference type="ARBA" id="ARBA00004141"/>
    </source>
</evidence>
<keyword evidence="6" id="KW-0851">Voltage-gated channel</keyword>
<dbReference type="PANTHER" id="PTHR10217">
    <property type="entry name" value="VOLTAGE AND LIGAND GATED POTASSIUM CHANNEL"/>
    <property type="match status" value="1"/>
</dbReference>